<keyword evidence="4" id="KW-1185">Reference proteome</keyword>
<sequence length="41" mass="4381">MREPASAPDDEKGASGDAEQGEIVEQYPTYDGTVVERTPLA</sequence>
<name>A0ABD5UEG2_9EURY</name>
<dbReference type="InterPro" id="IPR058374">
    <property type="entry name" value="DUF8061"/>
</dbReference>
<evidence type="ECO:0000256" key="1">
    <source>
        <dbReference type="SAM" id="MobiDB-lite"/>
    </source>
</evidence>
<feature type="region of interest" description="Disordered" evidence="1">
    <location>
        <begin position="1"/>
        <end position="41"/>
    </location>
</feature>
<comment type="caution">
    <text evidence="3">The sequence shown here is derived from an EMBL/GenBank/DDBJ whole genome shotgun (WGS) entry which is preliminary data.</text>
</comment>
<dbReference type="RefSeq" id="WP_304448955.1">
    <property type="nucleotide sequence ID" value="NZ_JARRAH010000001.1"/>
</dbReference>
<dbReference type="EMBL" id="JBHSXM010000001">
    <property type="protein sequence ID" value="MFC6837288.1"/>
    <property type="molecule type" value="Genomic_DNA"/>
</dbReference>
<reference evidence="3 4" key="1">
    <citation type="journal article" date="2019" name="Int. J. Syst. Evol. Microbiol.">
        <title>The Global Catalogue of Microorganisms (GCM) 10K type strain sequencing project: providing services to taxonomists for standard genome sequencing and annotation.</title>
        <authorList>
            <consortium name="The Broad Institute Genomics Platform"/>
            <consortium name="The Broad Institute Genome Sequencing Center for Infectious Disease"/>
            <person name="Wu L."/>
            <person name="Ma J."/>
        </authorList>
    </citation>
    <scope>NUCLEOTIDE SEQUENCE [LARGE SCALE GENOMIC DNA]</scope>
    <source>
        <strain evidence="3 4">PSRA2</strain>
    </source>
</reference>
<dbReference type="AlphaFoldDB" id="A0ABD5UEG2"/>
<accession>A0ABD5UEG2</accession>
<protein>
    <recommendedName>
        <fullName evidence="2">DUF8061 domain-containing protein</fullName>
    </recommendedName>
</protein>
<dbReference type="Pfam" id="PF26257">
    <property type="entry name" value="DUF8061"/>
    <property type="match status" value="1"/>
</dbReference>
<feature type="compositionally biased region" description="Basic and acidic residues" evidence="1">
    <location>
        <begin position="1"/>
        <end position="14"/>
    </location>
</feature>
<gene>
    <name evidence="3" type="ORF">ACFQHK_12310</name>
</gene>
<evidence type="ECO:0000259" key="2">
    <source>
        <dbReference type="Pfam" id="PF26257"/>
    </source>
</evidence>
<organism evidence="3 4">
    <name type="scientific">Halomarina ordinaria</name>
    <dbReference type="NCBI Taxonomy" id="3033939"/>
    <lineage>
        <taxon>Archaea</taxon>
        <taxon>Methanobacteriati</taxon>
        <taxon>Methanobacteriota</taxon>
        <taxon>Stenosarchaea group</taxon>
        <taxon>Halobacteria</taxon>
        <taxon>Halobacteriales</taxon>
        <taxon>Natronomonadaceae</taxon>
        <taxon>Halomarina</taxon>
    </lineage>
</organism>
<evidence type="ECO:0000313" key="3">
    <source>
        <dbReference type="EMBL" id="MFC6837288.1"/>
    </source>
</evidence>
<feature type="domain" description="DUF8061" evidence="2">
    <location>
        <begin position="16"/>
        <end position="40"/>
    </location>
</feature>
<proteinExistence type="predicted"/>
<evidence type="ECO:0000313" key="4">
    <source>
        <dbReference type="Proteomes" id="UP001596406"/>
    </source>
</evidence>
<dbReference type="Proteomes" id="UP001596406">
    <property type="component" value="Unassembled WGS sequence"/>
</dbReference>